<dbReference type="InterPro" id="IPR020894">
    <property type="entry name" value="Cadherin_CS"/>
</dbReference>
<keyword evidence="5" id="KW-0732">Signal</keyword>
<evidence type="ECO:0000256" key="7">
    <source>
        <dbReference type="ARBA" id="ARBA00022837"/>
    </source>
</evidence>
<dbReference type="WBParaSite" id="HNAJ_0000507701-mRNA-1">
    <property type="protein sequence ID" value="HNAJ_0000507701-mRNA-1"/>
    <property type="gene ID" value="HNAJ_0000507701"/>
</dbReference>
<keyword evidence="4" id="KW-0479">Metal-binding</keyword>
<dbReference type="AlphaFoldDB" id="A0A0R3TDD8"/>
<dbReference type="InterPro" id="IPR002126">
    <property type="entry name" value="Cadherin-like_dom"/>
</dbReference>
<evidence type="ECO:0000313" key="15">
    <source>
        <dbReference type="WBParaSite" id="HNAJ_0000507701-mRNA-1"/>
    </source>
</evidence>
<dbReference type="GO" id="GO:0045296">
    <property type="term" value="F:cadherin binding"/>
    <property type="evidence" value="ECO:0007669"/>
    <property type="project" value="TreeGrafter"/>
</dbReference>
<evidence type="ECO:0000256" key="11">
    <source>
        <dbReference type="ARBA" id="ARBA00023180"/>
    </source>
</evidence>
<keyword evidence="10 13" id="KW-0472">Membrane</keyword>
<dbReference type="Gene3D" id="2.60.40.60">
    <property type="entry name" value="Cadherins"/>
    <property type="match status" value="3"/>
</dbReference>
<evidence type="ECO:0000259" key="14">
    <source>
        <dbReference type="PROSITE" id="PS50268"/>
    </source>
</evidence>
<dbReference type="STRING" id="102285.A0A0R3TDD8"/>
<evidence type="ECO:0000256" key="9">
    <source>
        <dbReference type="ARBA" id="ARBA00022989"/>
    </source>
</evidence>
<dbReference type="FunFam" id="2.60.40.60:FF:000123">
    <property type="entry name" value="Protocadherin beta 4"/>
    <property type="match status" value="1"/>
</dbReference>
<evidence type="ECO:0000256" key="6">
    <source>
        <dbReference type="ARBA" id="ARBA00022737"/>
    </source>
</evidence>
<feature type="domain" description="Cadherin" evidence="14">
    <location>
        <begin position="139"/>
        <end position="270"/>
    </location>
</feature>
<evidence type="ECO:0000256" key="5">
    <source>
        <dbReference type="ARBA" id="ARBA00022729"/>
    </source>
</evidence>
<keyword evidence="6" id="KW-0677">Repeat</keyword>
<dbReference type="InterPro" id="IPR039808">
    <property type="entry name" value="Cadherin"/>
</dbReference>
<dbReference type="GO" id="GO:0005509">
    <property type="term" value="F:calcium ion binding"/>
    <property type="evidence" value="ECO:0007669"/>
    <property type="project" value="UniProtKB-UniRule"/>
</dbReference>
<evidence type="ECO:0000256" key="1">
    <source>
        <dbReference type="ARBA" id="ARBA00004251"/>
    </source>
</evidence>
<evidence type="ECO:0000256" key="12">
    <source>
        <dbReference type="PROSITE-ProRule" id="PRU00043"/>
    </source>
</evidence>
<dbReference type="GO" id="GO:0008013">
    <property type="term" value="F:beta-catenin binding"/>
    <property type="evidence" value="ECO:0007669"/>
    <property type="project" value="TreeGrafter"/>
</dbReference>
<sequence length="547" mass="60095">LTSRADICINIEDINDNPPQFASSVYTFKVAENLPSNKSTNRIGHFIGKIQATDRDTGPNARIQYSVSQNAKGIVEIDATNGSLYLITPFDREKTRQFVFTVIATDQAEGNHTTYSKLSGSAEVRIIVTDMNDCQPEFESANYNFEVEENVELAEVGRVKATDADTGDYGRVRYSLAVDEHQTGGSNHSYRPNGNSMITSLFQIDPRMGIIRLRGHLDREKRVHYEFLVHAVDNVPLNTESPSGHSGVRFTATATVLVVVLDQNDNPPQIQSPRNLAEFMLSPDQMVAGTTIFTIDAADNDQGENATIEYELMIPEVPPENSSDLATTTRVAKNFPFAIDQTTGVCYLKQNLPPIGSDGSNIYVFRVKAYDLGTPSSLNSTVTVRIVRGNKALSGSYTDPFLINNGYRSEGVVKVGGTGGHYSGGEWLGDWGADTGGVPNKTLAIIVAAVFAVIILLTILIFVYFRHQKSFSTRTIINGVLGSQPPNKCREGYIAETQQSRKRINTPITQSFVPYATAREHVRSMFELDPSFSLIASNRRSDISGHS</sequence>
<evidence type="ECO:0000256" key="8">
    <source>
        <dbReference type="ARBA" id="ARBA00022889"/>
    </source>
</evidence>
<evidence type="ECO:0000256" key="4">
    <source>
        <dbReference type="ARBA" id="ARBA00022723"/>
    </source>
</evidence>
<keyword evidence="9 13" id="KW-1133">Transmembrane helix</keyword>
<accession>A0A0R3TDD8</accession>
<evidence type="ECO:0000256" key="2">
    <source>
        <dbReference type="ARBA" id="ARBA00022475"/>
    </source>
</evidence>
<dbReference type="PROSITE" id="PS00232">
    <property type="entry name" value="CADHERIN_1"/>
    <property type="match status" value="2"/>
</dbReference>
<dbReference type="InterPro" id="IPR015919">
    <property type="entry name" value="Cadherin-like_sf"/>
</dbReference>
<keyword evidence="8" id="KW-0130">Cell adhesion</keyword>
<dbReference type="PANTHER" id="PTHR24027">
    <property type="entry name" value="CADHERIN-23"/>
    <property type="match status" value="1"/>
</dbReference>
<dbReference type="SUPFAM" id="SSF49313">
    <property type="entry name" value="Cadherin-like"/>
    <property type="match status" value="3"/>
</dbReference>
<dbReference type="PROSITE" id="PS50268">
    <property type="entry name" value="CADHERIN_2"/>
    <property type="match status" value="3"/>
</dbReference>
<name>A0A0R3TDD8_RODNA</name>
<dbReference type="PRINTS" id="PR00205">
    <property type="entry name" value="CADHERIN"/>
</dbReference>
<feature type="transmembrane region" description="Helical" evidence="13">
    <location>
        <begin position="443"/>
        <end position="465"/>
    </location>
</feature>
<feature type="domain" description="Cadherin" evidence="14">
    <location>
        <begin position="22"/>
        <end position="138"/>
    </location>
</feature>
<keyword evidence="3 13" id="KW-0812">Transmembrane</keyword>
<protein>
    <submittedName>
        <fullName evidence="15">Cadherin domain-containing protein</fullName>
    </submittedName>
</protein>
<organism evidence="15">
    <name type="scientific">Rodentolepis nana</name>
    <name type="common">Dwarf tapeworm</name>
    <name type="synonym">Hymenolepis nana</name>
    <dbReference type="NCBI Taxonomy" id="102285"/>
    <lineage>
        <taxon>Eukaryota</taxon>
        <taxon>Metazoa</taxon>
        <taxon>Spiralia</taxon>
        <taxon>Lophotrochozoa</taxon>
        <taxon>Platyhelminthes</taxon>
        <taxon>Cestoda</taxon>
        <taxon>Eucestoda</taxon>
        <taxon>Cyclophyllidea</taxon>
        <taxon>Hymenolepididae</taxon>
        <taxon>Rodentolepis</taxon>
    </lineage>
</organism>
<dbReference type="PANTHER" id="PTHR24027:SF438">
    <property type="entry name" value="CADHERIN 23"/>
    <property type="match status" value="1"/>
</dbReference>
<dbReference type="Pfam" id="PF00028">
    <property type="entry name" value="Cadherin"/>
    <property type="match status" value="2"/>
</dbReference>
<dbReference type="GO" id="GO:0016477">
    <property type="term" value="P:cell migration"/>
    <property type="evidence" value="ECO:0007669"/>
    <property type="project" value="TreeGrafter"/>
</dbReference>
<evidence type="ECO:0000256" key="10">
    <source>
        <dbReference type="ARBA" id="ARBA00023136"/>
    </source>
</evidence>
<dbReference type="GO" id="GO:0016342">
    <property type="term" value="C:catenin complex"/>
    <property type="evidence" value="ECO:0007669"/>
    <property type="project" value="TreeGrafter"/>
</dbReference>
<dbReference type="GO" id="GO:0007156">
    <property type="term" value="P:homophilic cell adhesion via plasma membrane adhesion molecules"/>
    <property type="evidence" value="ECO:0007669"/>
    <property type="project" value="InterPro"/>
</dbReference>
<keyword evidence="2" id="KW-1003">Cell membrane</keyword>
<keyword evidence="7 12" id="KW-0106">Calcium</keyword>
<comment type="subcellular location">
    <subcellularLocation>
        <location evidence="1">Cell membrane</location>
        <topology evidence="1">Single-pass type I membrane protein</topology>
    </subcellularLocation>
</comment>
<evidence type="ECO:0000256" key="3">
    <source>
        <dbReference type="ARBA" id="ARBA00022692"/>
    </source>
</evidence>
<proteinExistence type="predicted"/>
<evidence type="ECO:0000256" key="13">
    <source>
        <dbReference type="SAM" id="Phobius"/>
    </source>
</evidence>
<reference evidence="15" key="1">
    <citation type="submission" date="2017-02" db="UniProtKB">
        <authorList>
            <consortium name="WormBaseParasite"/>
        </authorList>
    </citation>
    <scope>IDENTIFICATION</scope>
</reference>
<feature type="domain" description="Cadherin" evidence="14">
    <location>
        <begin position="289"/>
        <end position="402"/>
    </location>
</feature>
<keyword evidence="11" id="KW-0325">Glycoprotein</keyword>
<dbReference type="CDD" id="cd11304">
    <property type="entry name" value="Cadherin_repeat"/>
    <property type="match status" value="3"/>
</dbReference>
<dbReference type="SMART" id="SM00112">
    <property type="entry name" value="CA"/>
    <property type="match status" value="3"/>
</dbReference>